<dbReference type="InterPro" id="IPR018093">
    <property type="entry name" value="BCCT_CS"/>
</dbReference>
<feature type="transmembrane region" description="Helical" evidence="8">
    <location>
        <begin position="230"/>
        <end position="252"/>
    </location>
</feature>
<evidence type="ECO:0000256" key="8">
    <source>
        <dbReference type="SAM" id="Phobius"/>
    </source>
</evidence>
<keyword evidence="4" id="KW-1003">Cell membrane</keyword>
<proteinExistence type="inferred from homology"/>
<keyword evidence="5 8" id="KW-0812">Transmembrane</keyword>
<keyword evidence="3" id="KW-0813">Transport</keyword>
<feature type="transmembrane region" description="Helical" evidence="8">
    <location>
        <begin position="191"/>
        <end position="210"/>
    </location>
</feature>
<dbReference type="Pfam" id="PF02028">
    <property type="entry name" value="BCCT"/>
    <property type="match status" value="1"/>
</dbReference>
<protein>
    <submittedName>
        <fullName evidence="9">BCCT family transporter</fullName>
    </submittedName>
</protein>
<feature type="transmembrane region" description="Helical" evidence="8">
    <location>
        <begin position="475"/>
        <end position="496"/>
    </location>
</feature>
<dbReference type="PANTHER" id="PTHR30047">
    <property type="entry name" value="HIGH-AFFINITY CHOLINE TRANSPORT PROTEIN-RELATED"/>
    <property type="match status" value="1"/>
</dbReference>
<evidence type="ECO:0000256" key="7">
    <source>
        <dbReference type="ARBA" id="ARBA00023136"/>
    </source>
</evidence>
<gene>
    <name evidence="9" type="ORF">QR695_09285</name>
</gene>
<name>A0ABT7MPQ1_9BACL</name>
<feature type="transmembrane region" description="Helical" evidence="8">
    <location>
        <begin position="321"/>
        <end position="339"/>
    </location>
</feature>
<keyword evidence="7 8" id="KW-0472">Membrane</keyword>
<evidence type="ECO:0000256" key="5">
    <source>
        <dbReference type="ARBA" id="ARBA00022692"/>
    </source>
</evidence>
<feature type="transmembrane region" description="Helical" evidence="8">
    <location>
        <begin position="146"/>
        <end position="164"/>
    </location>
</feature>
<evidence type="ECO:0000256" key="4">
    <source>
        <dbReference type="ARBA" id="ARBA00022475"/>
    </source>
</evidence>
<comment type="similarity">
    <text evidence="2">Belongs to the BCCT transporter (TC 2.A.15) family.</text>
</comment>
<accession>A0ABT7MPQ1</accession>
<feature type="transmembrane region" description="Helical" evidence="8">
    <location>
        <begin position="92"/>
        <end position="113"/>
    </location>
</feature>
<reference evidence="9 10" key="1">
    <citation type="submission" date="2023-06" db="EMBL/GenBank/DDBJ databases">
        <title>Influencing factors and mechanism of Cr(VI) reduction by facultative anaerobic Exiguobacterium sp. PY14.</title>
        <authorList>
            <person name="Zou L."/>
        </authorList>
    </citation>
    <scope>NUCLEOTIDE SEQUENCE [LARGE SCALE GENOMIC DNA]</scope>
    <source>
        <strain evidence="9 10">PY14</strain>
    </source>
</reference>
<dbReference type="Proteomes" id="UP001230807">
    <property type="component" value="Unassembled WGS sequence"/>
</dbReference>
<evidence type="ECO:0000256" key="1">
    <source>
        <dbReference type="ARBA" id="ARBA00004651"/>
    </source>
</evidence>
<evidence type="ECO:0000256" key="6">
    <source>
        <dbReference type="ARBA" id="ARBA00022989"/>
    </source>
</evidence>
<evidence type="ECO:0000313" key="9">
    <source>
        <dbReference type="EMBL" id="MDL5377194.1"/>
    </source>
</evidence>
<sequence>MERKSKVTTVFLVSAIITVLFTIWGVIPESILGNASLLNVTTKLQGWLSNGFGWFYLLSATGILLVAIFLIFSRFGSIRLGKDTDRPEFGYLSWFAMLFSAGMGIGLVFWGAAEPLSHFHAPPFDSGTPEGDARTAMQYSFFHWGLHPWAIYAMIALAIAYSTFRKGRPATIGETIGSLVKDRYEIPVKRTVDVLAIIATAFGVATSLGFGAQQIAGGIHFLIPNVPNAFSTQLIIIAVVTVLYMISASTGLEKGIRILSNTNIFLAIVLLIATLMVGPSAFILDLFTQTIGTYLQQLPSMSFRTAAFEPVEREWINGWTIFYWAWWISWSPFVGTFIARVSKGRTIREFIIGILLVPTSFGLLWFSVFGGAAIWADLNGGANLIATVNEIGTEVGLFALFETFGGFGTILSVVAIFLVSVFFITSADSATYVLGMLSTNGKLVPPMRIKLIWGLIQSSIAAVLLYVGGLGALQAVAILVAFPFIFVLILMIVALFKDLSDEPDERDKYIEAYKQEEEDKLG</sequence>
<dbReference type="PANTHER" id="PTHR30047:SF7">
    <property type="entry name" value="HIGH-AFFINITY CHOLINE TRANSPORT PROTEIN"/>
    <property type="match status" value="1"/>
</dbReference>
<dbReference type="PROSITE" id="PS01303">
    <property type="entry name" value="BCCT"/>
    <property type="match status" value="1"/>
</dbReference>
<dbReference type="InterPro" id="IPR000060">
    <property type="entry name" value="BCCT_transptr"/>
</dbReference>
<dbReference type="NCBIfam" id="TIGR00842">
    <property type="entry name" value="bcct"/>
    <property type="match status" value="1"/>
</dbReference>
<comment type="caution">
    <text evidence="9">The sequence shown here is derived from an EMBL/GenBank/DDBJ whole genome shotgun (WGS) entry which is preliminary data.</text>
</comment>
<evidence type="ECO:0000256" key="3">
    <source>
        <dbReference type="ARBA" id="ARBA00022448"/>
    </source>
</evidence>
<keyword evidence="10" id="KW-1185">Reference proteome</keyword>
<feature type="transmembrane region" description="Helical" evidence="8">
    <location>
        <begin position="264"/>
        <end position="284"/>
    </location>
</feature>
<feature type="transmembrane region" description="Helical" evidence="8">
    <location>
        <begin position="451"/>
        <end position="469"/>
    </location>
</feature>
<feature type="transmembrane region" description="Helical" evidence="8">
    <location>
        <begin position="47"/>
        <end position="72"/>
    </location>
</feature>
<evidence type="ECO:0000256" key="2">
    <source>
        <dbReference type="ARBA" id="ARBA00005658"/>
    </source>
</evidence>
<dbReference type="RefSeq" id="WP_214720219.1">
    <property type="nucleotide sequence ID" value="NZ_CP183077.1"/>
</dbReference>
<dbReference type="EMBL" id="JASWER010000007">
    <property type="protein sequence ID" value="MDL5377194.1"/>
    <property type="molecule type" value="Genomic_DNA"/>
</dbReference>
<feature type="transmembrane region" description="Helical" evidence="8">
    <location>
        <begin position="7"/>
        <end position="27"/>
    </location>
</feature>
<comment type="subcellular location">
    <subcellularLocation>
        <location evidence="1">Cell membrane</location>
        <topology evidence="1">Multi-pass membrane protein</topology>
    </subcellularLocation>
</comment>
<feature type="transmembrane region" description="Helical" evidence="8">
    <location>
        <begin position="395"/>
        <end position="424"/>
    </location>
</feature>
<organism evidence="9 10">
    <name type="scientific">Exiguobacterium mexicanum</name>
    <dbReference type="NCBI Taxonomy" id="340146"/>
    <lineage>
        <taxon>Bacteria</taxon>
        <taxon>Bacillati</taxon>
        <taxon>Bacillota</taxon>
        <taxon>Bacilli</taxon>
        <taxon>Bacillales</taxon>
        <taxon>Bacillales Family XII. Incertae Sedis</taxon>
        <taxon>Exiguobacterium</taxon>
    </lineage>
</organism>
<keyword evidence="6 8" id="KW-1133">Transmembrane helix</keyword>
<feature type="transmembrane region" description="Helical" evidence="8">
    <location>
        <begin position="351"/>
        <end position="375"/>
    </location>
</feature>
<evidence type="ECO:0000313" key="10">
    <source>
        <dbReference type="Proteomes" id="UP001230807"/>
    </source>
</evidence>